<dbReference type="PANTHER" id="PTHR44846:SF1">
    <property type="entry name" value="MANNOSYL-D-GLYCERATE TRANSPORT_METABOLISM SYSTEM REPRESSOR MNGR-RELATED"/>
    <property type="match status" value="1"/>
</dbReference>
<keyword evidence="6" id="KW-1185">Reference proteome</keyword>
<dbReference type="SMART" id="SM00866">
    <property type="entry name" value="UTRA"/>
    <property type="match status" value="1"/>
</dbReference>
<dbReference type="InterPro" id="IPR000524">
    <property type="entry name" value="Tscrpt_reg_HTH_GntR"/>
</dbReference>
<evidence type="ECO:0000256" key="3">
    <source>
        <dbReference type="ARBA" id="ARBA00023163"/>
    </source>
</evidence>
<dbReference type="PRINTS" id="PR00035">
    <property type="entry name" value="HTHGNTR"/>
</dbReference>
<dbReference type="InterPro" id="IPR011663">
    <property type="entry name" value="UTRA"/>
</dbReference>
<keyword evidence="3" id="KW-0804">Transcription</keyword>
<keyword evidence="2" id="KW-0238">DNA-binding</keyword>
<gene>
    <name evidence="5" type="ORF">M5X19_10010</name>
</gene>
<dbReference type="SUPFAM" id="SSF46785">
    <property type="entry name" value="Winged helix' DNA-binding domain"/>
    <property type="match status" value="1"/>
</dbReference>
<protein>
    <submittedName>
        <fullName evidence="5">GntR family transcriptional regulator</fullName>
    </submittedName>
</protein>
<reference evidence="5 6" key="1">
    <citation type="submission" date="2022-05" db="EMBL/GenBank/DDBJ databases">
        <title>Genome Sequencing of Bee-Associated Microbes.</title>
        <authorList>
            <person name="Dunlap C."/>
        </authorList>
    </citation>
    <scope>NUCLEOTIDE SEQUENCE [LARGE SCALE GENOMIC DNA]</scope>
    <source>
        <strain evidence="5 6">NRRL B-14421</strain>
    </source>
</reference>
<dbReference type="InterPro" id="IPR028978">
    <property type="entry name" value="Chorismate_lyase_/UTRA_dom_sf"/>
</dbReference>
<dbReference type="Proteomes" id="UP001527099">
    <property type="component" value="Unassembled WGS sequence"/>
</dbReference>
<dbReference type="RefSeq" id="WP_268614711.1">
    <property type="nucleotide sequence ID" value="NZ_JAMDMX010000028.1"/>
</dbReference>
<dbReference type="EMBL" id="JAMDMX010000028">
    <property type="protein sequence ID" value="MCY9693218.1"/>
    <property type="molecule type" value="Genomic_DNA"/>
</dbReference>
<keyword evidence="1" id="KW-0805">Transcription regulation</keyword>
<accession>A0ABT4GAM2</accession>
<proteinExistence type="predicted"/>
<evidence type="ECO:0000256" key="1">
    <source>
        <dbReference type="ARBA" id="ARBA00023015"/>
    </source>
</evidence>
<evidence type="ECO:0000256" key="2">
    <source>
        <dbReference type="ARBA" id="ARBA00023125"/>
    </source>
</evidence>
<dbReference type="Pfam" id="PF00392">
    <property type="entry name" value="GntR"/>
    <property type="match status" value="1"/>
</dbReference>
<dbReference type="InterPro" id="IPR050679">
    <property type="entry name" value="Bact_HTH_transcr_reg"/>
</dbReference>
<dbReference type="SMART" id="SM00345">
    <property type="entry name" value="HTH_GNTR"/>
    <property type="match status" value="1"/>
</dbReference>
<dbReference type="CDD" id="cd07377">
    <property type="entry name" value="WHTH_GntR"/>
    <property type="match status" value="1"/>
</dbReference>
<feature type="domain" description="HTH gntR-type" evidence="4">
    <location>
        <begin position="7"/>
        <end position="75"/>
    </location>
</feature>
<name>A0ABT4GAM2_9BACL</name>
<dbReference type="InterPro" id="IPR036390">
    <property type="entry name" value="WH_DNA-bd_sf"/>
</dbReference>
<organism evidence="5 6">
    <name type="scientific">Paenibacillus alginolyticus</name>
    <dbReference type="NCBI Taxonomy" id="59839"/>
    <lineage>
        <taxon>Bacteria</taxon>
        <taxon>Bacillati</taxon>
        <taxon>Bacillota</taxon>
        <taxon>Bacilli</taxon>
        <taxon>Bacillales</taxon>
        <taxon>Paenibacillaceae</taxon>
        <taxon>Paenibacillus</taxon>
    </lineage>
</organism>
<evidence type="ECO:0000313" key="6">
    <source>
        <dbReference type="Proteomes" id="UP001527099"/>
    </source>
</evidence>
<dbReference type="PROSITE" id="PS50949">
    <property type="entry name" value="HTH_GNTR"/>
    <property type="match status" value="1"/>
</dbReference>
<sequence>MEKNNEKPLYLQFAEMFRQMILNGELNVGDMLPPEIELAKTYSVARITIRKAINELVQDHLLIRRVGNGTFVSEPKIERELVSVAGFTERLQSRGIKAGAITIEVNRMKADMKMANLLLIPQGSEIVEIVRLRLIHEVPVALEYSYLPLTLFPDIDKESFDNNSLYLLLENKYSIRPYHSSKTLELTRATNKEAKLLELSKGAPLFLMMATVFTEDNRVMEYVKTLFIGERFRFQVY</sequence>
<evidence type="ECO:0000313" key="5">
    <source>
        <dbReference type="EMBL" id="MCY9693218.1"/>
    </source>
</evidence>
<dbReference type="Pfam" id="PF07702">
    <property type="entry name" value="UTRA"/>
    <property type="match status" value="1"/>
</dbReference>
<dbReference type="Gene3D" id="1.10.10.10">
    <property type="entry name" value="Winged helix-like DNA-binding domain superfamily/Winged helix DNA-binding domain"/>
    <property type="match status" value="1"/>
</dbReference>
<dbReference type="SUPFAM" id="SSF64288">
    <property type="entry name" value="Chorismate lyase-like"/>
    <property type="match status" value="1"/>
</dbReference>
<dbReference type="InterPro" id="IPR036388">
    <property type="entry name" value="WH-like_DNA-bd_sf"/>
</dbReference>
<dbReference type="Gene3D" id="3.40.1410.10">
    <property type="entry name" value="Chorismate lyase-like"/>
    <property type="match status" value="1"/>
</dbReference>
<dbReference type="PANTHER" id="PTHR44846">
    <property type="entry name" value="MANNOSYL-D-GLYCERATE TRANSPORT/METABOLISM SYSTEM REPRESSOR MNGR-RELATED"/>
    <property type="match status" value="1"/>
</dbReference>
<comment type="caution">
    <text evidence="5">The sequence shown here is derived from an EMBL/GenBank/DDBJ whole genome shotgun (WGS) entry which is preliminary data.</text>
</comment>
<evidence type="ECO:0000259" key="4">
    <source>
        <dbReference type="PROSITE" id="PS50949"/>
    </source>
</evidence>